<gene>
    <name evidence="3" type="ORF">B0H17DRAFT_1262224</name>
</gene>
<sequence>MSQTKGPDRGFNVQRCYKPAKTVPTTTRYLRSHPSRLSPSTPPRTVSNVTAFYLTLSDAPPRHSACTRTAAVFDTPRAWRHACTHTCVGRIRGRLGRTRMRRTRAHVCIRGRLRPYPRKTTPAAASEEEDSGGARGGKRFRSRMLRRTHARIGGDFRATTRERAEAHANANATHARTPLGTSRTRPYARRTTPTRPLGAEADAKRRTHLNESATAYARTVLRTSRTARERTEADATVSEEDNRVVAGVWPRTLDELVSISWRALGRTNPMGREWKGGFDGAGAGERVASSYRGHDEMRDVRVRVWCAPIQGGPLAQHESPGGGQRVYADSYAYRRTSVPRGHAYLCSPEPCSIPAGERDPEREVVFVETTRSEEAGPADRTNGQDEPITHRVSIRNAGGGFEKRIRNRSQRREGERWPETSSLAQGRLQPDDSARLPLGFVKIQEATAQLAHRLPCQMAVNELSTLRDARTHSSLLTTMDPPCITANPDISGIGVRTAIYAQNLLCFIPVVAYLWDGTVSPDEMKGIKDQSIGMLAIAFAILISTIIQATTAIEALQITSNCVKMNNIHYPPPAMVEIRLCHPHADVRTWVIPENLVTRVHGD</sequence>
<feature type="transmembrane region" description="Helical" evidence="2">
    <location>
        <begin position="535"/>
        <end position="556"/>
    </location>
</feature>
<evidence type="ECO:0000313" key="3">
    <source>
        <dbReference type="EMBL" id="KAJ7697918.1"/>
    </source>
</evidence>
<keyword evidence="2" id="KW-1133">Transmembrane helix</keyword>
<feature type="region of interest" description="Disordered" evidence="1">
    <location>
        <begin position="116"/>
        <end position="142"/>
    </location>
</feature>
<organism evidence="3 4">
    <name type="scientific">Mycena rosella</name>
    <name type="common">Pink bonnet</name>
    <name type="synonym">Agaricus rosellus</name>
    <dbReference type="NCBI Taxonomy" id="1033263"/>
    <lineage>
        <taxon>Eukaryota</taxon>
        <taxon>Fungi</taxon>
        <taxon>Dikarya</taxon>
        <taxon>Basidiomycota</taxon>
        <taxon>Agaricomycotina</taxon>
        <taxon>Agaricomycetes</taxon>
        <taxon>Agaricomycetidae</taxon>
        <taxon>Agaricales</taxon>
        <taxon>Marasmiineae</taxon>
        <taxon>Mycenaceae</taxon>
        <taxon>Mycena</taxon>
    </lineage>
</organism>
<accession>A0AAD7DSE4</accession>
<reference evidence="3" key="1">
    <citation type="submission" date="2023-03" db="EMBL/GenBank/DDBJ databases">
        <title>Massive genome expansion in bonnet fungi (Mycena s.s.) driven by repeated elements and novel gene families across ecological guilds.</title>
        <authorList>
            <consortium name="Lawrence Berkeley National Laboratory"/>
            <person name="Harder C.B."/>
            <person name="Miyauchi S."/>
            <person name="Viragh M."/>
            <person name="Kuo A."/>
            <person name="Thoen E."/>
            <person name="Andreopoulos B."/>
            <person name="Lu D."/>
            <person name="Skrede I."/>
            <person name="Drula E."/>
            <person name="Henrissat B."/>
            <person name="Morin E."/>
            <person name="Kohler A."/>
            <person name="Barry K."/>
            <person name="LaButti K."/>
            <person name="Morin E."/>
            <person name="Salamov A."/>
            <person name="Lipzen A."/>
            <person name="Mereny Z."/>
            <person name="Hegedus B."/>
            <person name="Baldrian P."/>
            <person name="Stursova M."/>
            <person name="Weitz H."/>
            <person name="Taylor A."/>
            <person name="Grigoriev I.V."/>
            <person name="Nagy L.G."/>
            <person name="Martin F."/>
            <person name="Kauserud H."/>
        </authorList>
    </citation>
    <scope>NUCLEOTIDE SEQUENCE</scope>
    <source>
        <strain evidence="3">CBHHK067</strain>
    </source>
</reference>
<dbReference type="AlphaFoldDB" id="A0AAD7DSE4"/>
<evidence type="ECO:0000256" key="1">
    <source>
        <dbReference type="SAM" id="MobiDB-lite"/>
    </source>
</evidence>
<evidence type="ECO:0000313" key="4">
    <source>
        <dbReference type="Proteomes" id="UP001221757"/>
    </source>
</evidence>
<name>A0AAD7DSE4_MYCRO</name>
<evidence type="ECO:0000256" key="2">
    <source>
        <dbReference type="SAM" id="Phobius"/>
    </source>
</evidence>
<dbReference type="EMBL" id="JARKIE010000028">
    <property type="protein sequence ID" value="KAJ7697918.1"/>
    <property type="molecule type" value="Genomic_DNA"/>
</dbReference>
<keyword evidence="2" id="KW-0812">Transmembrane</keyword>
<feature type="region of interest" description="Disordered" evidence="1">
    <location>
        <begin position="407"/>
        <end position="429"/>
    </location>
</feature>
<protein>
    <submittedName>
        <fullName evidence="3">Uncharacterized protein</fullName>
    </submittedName>
</protein>
<comment type="caution">
    <text evidence="3">The sequence shown here is derived from an EMBL/GenBank/DDBJ whole genome shotgun (WGS) entry which is preliminary data.</text>
</comment>
<proteinExistence type="predicted"/>
<dbReference type="Proteomes" id="UP001221757">
    <property type="component" value="Unassembled WGS sequence"/>
</dbReference>
<keyword evidence="2" id="KW-0472">Membrane</keyword>
<keyword evidence="4" id="KW-1185">Reference proteome</keyword>
<feature type="region of interest" description="Disordered" evidence="1">
    <location>
        <begin position="167"/>
        <end position="195"/>
    </location>
</feature>